<feature type="domain" description="Pyruvate carboxyltransferase" evidence="11">
    <location>
        <begin position="6"/>
        <end position="268"/>
    </location>
</feature>
<proteinExistence type="inferred from homology"/>
<evidence type="ECO:0000256" key="9">
    <source>
        <dbReference type="ARBA" id="ARBA00023304"/>
    </source>
</evidence>
<dbReference type="CDD" id="cd07940">
    <property type="entry name" value="DRE_TIM_IPMS"/>
    <property type="match status" value="1"/>
</dbReference>
<evidence type="ECO:0000256" key="10">
    <source>
        <dbReference type="RuleBase" id="RU003523"/>
    </source>
</evidence>
<dbReference type="Gene3D" id="3.20.20.70">
    <property type="entry name" value="Aldolase class I"/>
    <property type="match status" value="1"/>
</dbReference>
<dbReference type="InterPro" id="IPR036230">
    <property type="entry name" value="LeuA_allosteric_dom_sf"/>
</dbReference>
<dbReference type="InterPro" id="IPR013785">
    <property type="entry name" value="Aldolase_TIM"/>
</dbReference>
<evidence type="ECO:0000256" key="3">
    <source>
        <dbReference type="ARBA" id="ARBA00012973"/>
    </source>
</evidence>
<evidence type="ECO:0000256" key="6">
    <source>
        <dbReference type="ARBA" id="ARBA00022605"/>
    </source>
</evidence>
<keyword evidence="13" id="KW-1185">Reference proteome</keyword>
<evidence type="ECO:0000256" key="8">
    <source>
        <dbReference type="ARBA" id="ARBA00023211"/>
    </source>
</evidence>
<dbReference type="Proteomes" id="UP001580407">
    <property type="component" value="Unassembled WGS sequence"/>
</dbReference>
<dbReference type="EMBL" id="JBHILM010000001">
    <property type="protein sequence ID" value="MFB5679365.1"/>
    <property type="molecule type" value="Genomic_DNA"/>
</dbReference>
<dbReference type="SUPFAM" id="SSF110921">
    <property type="entry name" value="2-isopropylmalate synthase LeuA, allosteric (dimerisation) domain"/>
    <property type="match status" value="1"/>
</dbReference>
<dbReference type="SMART" id="SM00917">
    <property type="entry name" value="LeuA_dimer"/>
    <property type="match status" value="1"/>
</dbReference>
<protein>
    <recommendedName>
        <fullName evidence="4">2-isopropylmalate synthase</fullName>
        <ecNumber evidence="3">2.3.3.13</ecNumber>
    </recommendedName>
</protein>
<dbReference type="InterPro" id="IPR002034">
    <property type="entry name" value="AIPM/Hcit_synth_CS"/>
</dbReference>
<evidence type="ECO:0000256" key="4">
    <source>
        <dbReference type="ARBA" id="ARBA00018198"/>
    </source>
</evidence>
<accession>A0ABV5B0Z6</accession>
<dbReference type="Pfam" id="PF22617">
    <property type="entry name" value="HCS_D2"/>
    <property type="match status" value="1"/>
</dbReference>
<evidence type="ECO:0000313" key="13">
    <source>
        <dbReference type="Proteomes" id="UP001580407"/>
    </source>
</evidence>
<sequence length="506" mass="55158">MTKRRISIMDTTLRDGEQAPGASLKPEQKIALASRLIDLGVDVLEPGFPVSSPGEFAAVEAISRLSRDVEICGFARAVRGDIDAAVRATRDAARRRIHLFISSSDIHIEHQLRMRRKDVVQQAKEMVAYARQFCDTVEFTAMDSTRTNIDDLIEMVEAAIGEGASIINLPDTVGYALPAEYGNMFLRVREGARGGQNVRYSAHCHNDLGLAVANSLEAIRCGADQVEVTVNGIGERTGNCALEELVMALETRGETMGAQTGIRSGQLYEVAMAVSRAMHFPVSYNKPVIGRNAFQHESGIHQDGLLKNRNTYEIMDPEALGIPRSMIILGKHSGRHALKDRLQKYGVELADGELNAFYERFKETADREKTVSDDRLLQLIDQTFHKNVQPYELAGIHAAAESGKQFTASVLIKHQGEAEAKMYSAGADSQVEAVITAIGQAVQGNTRIEDVEIHTMGSGEQAYTEAFVTVCCMGKTYHGSASHRDHLLAVGNACLSACNAAQLAVV</sequence>
<dbReference type="InterPro" id="IPR050073">
    <property type="entry name" value="2-IPM_HCS-like"/>
</dbReference>
<dbReference type="NCBIfam" id="NF002086">
    <property type="entry name" value="PRK00915.1-3"/>
    <property type="match status" value="1"/>
</dbReference>
<dbReference type="EC" id="2.3.3.13" evidence="3"/>
<dbReference type="RefSeq" id="WP_375523214.1">
    <property type="nucleotide sequence ID" value="NZ_JBHILM010000001.1"/>
</dbReference>
<evidence type="ECO:0000256" key="2">
    <source>
        <dbReference type="ARBA" id="ARBA00009396"/>
    </source>
</evidence>
<organism evidence="12 13">
    <name type="scientific">Paenibacillus terreus</name>
    <dbReference type="NCBI Taxonomy" id="1387834"/>
    <lineage>
        <taxon>Bacteria</taxon>
        <taxon>Bacillati</taxon>
        <taxon>Bacillota</taxon>
        <taxon>Bacilli</taxon>
        <taxon>Bacillales</taxon>
        <taxon>Paenibacillaceae</taxon>
        <taxon>Paenibacillus</taxon>
    </lineage>
</organism>
<dbReference type="Gene3D" id="3.30.160.270">
    <property type="match status" value="1"/>
</dbReference>
<keyword evidence="8" id="KW-0464">Manganese</keyword>
<evidence type="ECO:0000313" key="12">
    <source>
        <dbReference type="EMBL" id="MFB5679365.1"/>
    </source>
</evidence>
<keyword evidence="7 10" id="KW-0808">Transferase</keyword>
<reference evidence="12 13" key="1">
    <citation type="submission" date="2024-09" db="EMBL/GenBank/DDBJ databases">
        <authorList>
            <person name="Ruan L."/>
        </authorList>
    </citation>
    <scope>NUCLEOTIDE SEQUENCE [LARGE SCALE GENOMIC DNA]</scope>
    <source>
        <strain evidence="12 13">D33</strain>
    </source>
</reference>
<dbReference type="InterPro" id="IPR013709">
    <property type="entry name" value="2-isopropylmalate_synth_dimer"/>
</dbReference>
<gene>
    <name evidence="12" type="ORF">ACE3NQ_00385</name>
</gene>
<dbReference type="GO" id="GO:0003852">
    <property type="term" value="F:2-isopropylmalate synthase activity"/>
    <property type="evidence" value="ECO:0007669"/>
    <property type="project" value="UniProtKB-EC"/>
</dbReference>
<keyword evidence="12" id="KW-0012">Acyltransferase</keyword>
<dbReference type="Pfam" id="PF00682">
    <property type="entry name" value="HMGL-like"/>
    <property type="match status" value="1"/>
</dbReference>
<dbReference type="PANTHER" id="PTHR10277">
    <property type="entry name" value="HOMOCITRATE SYNTHASE-RELATED"/>
    <property type="match status" value="1"/>
</dbReference>
<dbReference type="PANTHER" id="PTHR10277:SF9">
    <property type="entry name" value="2-ISOPROPYLMALATE SYNTHASE 1, CHLOROPLASTIC-RELATED"/>
    <property type="match status" value="1"/>
</dbReference>
<comment type="similarity">
    <text evidence="2">Belongs to the alpha-IPM synthase/homocitrate synthase family. LeuA type 1 subfamily.</text>
</comment>
<dbReference type="InterPro" id="IPR000891">
    <property type="entry name" value="PYR_CT"/>
</dbReference>
<keyword evidence="6" id="KW-0028">Amino-acid biosynthesis</keyword>
<name>A0ABV5B0Z6_9BACL</name>
<evidence type="ECO:0000259" key="11">
    <source>
        <dbReference type="PROSITE" id="PS50991"/>
    </source>
</evidence>
<dbReference type="InterPro" id="IPR054691">
    <property type="entry name" value="LeuA/HCS_post-cat"/>
</dbReference>
<keyword evidence="5" id="KW-0432">Leucine biosynthesis</keyword>
<dbReference type="PROSITE" id="PS00815">
    <property type="entry name" value="AIPM_HOMOCIT_SYNTH_1"/>
    <property type="match status" value="1"/>
</dbReference>
<evidence type="ECO:0000256" key="1">
    <source>
        <dbReference type="ARBA" id="ARBA00004689"/>
    </source>
</evidence>
<comment type="caution">
    <text evidence="12">The sequence shown here is derived from an EMBL/GenBank/DDBJ whole genome shotgun (WGS) entry which is preliminary data.</text>
</comment>
<evidence type="ECO:0000256" key="5">
    <source>
        <dbReference type="ARBA" id="ARBA00022430"/>
    </source>
</evidence>
<dbReference type="Pfam" id="PF08502">
    <property type="entry name" value="LeuA_dimer"/>
    <property type="match status" value="1"/>
</dbReference>
<keyword evidence="9" id="KW-0100">Branched-chain amino acid biosynthesis</keyword>
<dbReference type="PROSITE" id="PS50991">
    <property type="entry name" value="PYR_CT"/>
    <property type="match status" value="1"/>
</dbReference>
<evidence type="ECO:0000256" key="7">
    <source>
        <dbReference type="ARBA" id="ARBA00022679"/>
    </source>
</evidence>
<dbReference type="SUPFAM" id="SSF51569">
    <property type="entry name" value="Aldolase"/>
    <property type="match status" value="1"/>
</dbReference>
<comment type="pathway">
    <text evidence="1">Amino-acid biosynthesis; L-leucine biosynthesis; L-leucine from 3-methyl-2-oxobutanoate: step 1/4.</text>
</comment>